<gene>
    <name evidence="2" type="ORF">PSALAMII_LOCUS7089</name>
</gene>
<comment type="caution">
    <text evidence="2">The sequence shown here is derived from an EMBL/GenBank/DDBJ whole genome shotgun (WGS) entry which is preliminary data.</text>
</comment>
<feature type="transmembrane region" description="Helical" evidence="1">
    <location>
        <begin position="124"/>
        <end position="142"/>
    </location>
</feature>
<accession>A0A9W4JIZ5</accession>
<dbReference type="EMBL" id="CAJVPD010000249">
    <property type="protein sequence ID" value="CAG8395331.1"/>
    <property type="molecule type" value="Genomic_DNA"/>
</dbReference>
<keyword evidence="1" id="KW-0812">Transmembrane</keyword>
<evidence type="ECO:0000313" key="3">
    <source>
        <dbReference type="Proteomes" id="UP001152592"/>
    </source>
</evidence>
<reference evidence="2" key="1">
    <citation type="submission" date="2021-07" db="EMBL/GenBank/DDBJ databases">
        <authorList>
            <person name="Branca A.L. A."/>
        </authorList>
    </citation>
    <scope>NUCLEOTIDE SEQUENCE</scope>
</reference>
<evidence type="ECO:0000313" key="2">
    <source>
        <dbReference type="EMBL" id="CAG8395331.1"/>
    </source>
</evidence>
<name>A0A9W4JIZ5_9EURO</name>
<proteinExistence type="predicted"/>
<organism evidence="2 3">
    <name type="scientific">Penicillium salamii</name>
    <dbReference type="NCBI Taxonomy" id="1612424"/>
    <lineage>
        <taxon>Eukaryota</taxon>
        <taxon>Fungi</taxon>
        <taxon>Dikarya</taxon>
        <taxon>Ascomycota</taxon>
        <taxon>Pezizomycotina</taxon>
        <taxon>Eurotiomycetes</taxon>
        <taxon>Eurotiomycetidae</taxon>
        <taxon>Eurotiales</taxon>
        <taxon>Aspergillaceae</taxon>
        <taxon>Penicillium</taxon>
    </lineage>
</organism>
<keyword evidence="1" id="KW-0472">Membrane</keyword>
<sequence>MADPLSLAGSALGLFQFFVTSRFIYPAWEVVTLHRLRKNYSSLSQKFGGLQALLLMAIFPDGRQIVDRVERYVLRAKTDEPLVLRKSTSQDCTMLAVAAAVVAQVAITALSLTDLDQVHWTAKAAFVLSLTCGGLSVFYACLVQQRMSGLFTTARHQRMIELETTIKQFKSRNRWKSASFHSILMIKAPTL</sequence>
<keyword evidence="1" id="KW-1133">Transmembrane helix</keyword>
<dbReference type="OrthoDB" id="1274115at2759"/>
<protein>
    <submittedName>
        <fullName evidence="2">Uncharacterized protein</fullName>
    </submittedName>
</protein>
<feature type="transmembrane region" description="Helical" evidence="1">
    <location>
        <begin position="6"/>
        <end position="28"/>
    </location>
</feature>
<dbReference type="Proteomes" id="UP001152592">
    <property type="component" value="Unassembled WGS sequence"/>
</dbReference>
<dbReference type="AlphaFoldDB" id="A0A9W4JIZ5"/>
<evidence type="ECO:0000256" key="1">
    <source>
        <dbReference type="SAM" id="Phobius"/>
    </source>
</evidence>
<feature type="transmembrane region" description="Helical" evidence="1">
    <location>
        <begin position="92"/>
        <end position="112"/>
    </location>
</feature>